<sequence>MKLFKRLQKSFITGNKKELPVFKDGEIVRYHIQFEGIVQGVGFRFEVYQMANQLKLSGWVRNEMDGSVLCEVEGTQEKIEYLIKHLKQVPRFQIEKIIKKEISLKNESSFRMSN</sequence>
<dbReference type="GO" id="GO:0003998">
    <property type="term" value="F:acylphosphatase activity"/>
    <property type="evidence" value="ECO:0007669"/>
    <property type="project" value="UniProtKB-EC"/>
</dbReference>
<comment type="similarity">
    <text evidence="1 6">Belongs to the acylphosphatase family.</text>
</comment>
<comment type="catalytic activity">
    <reaction evidence="4 5">
        <text>an acyl phosphate + H2O = a carboxylate + phosphate + H(+)</text>
        <dbReference type="Rhea" id="RHEA:14965"/>
        <dbReference type="ChEBI" id="CHEBI:15377"/>
        <dbReference type="ChEBI" id="CHEBI:15378"/>
        <dbReference type="ChEBI" id="CHEBI:29067"/>
        <dbReference type="ChEBI" id="CHEBI:43474"/>
        <dbReference type="ChEBI" id="CHEBI:59918"/>
        <dbReference type="EC" id="3.6.1.7"/>
    </reaction>
</comment>
<feature type="active site" evidence="5">
    <location>
        <position position="62"/>
    </location>
</feature>
<dbReference type="InterPro" id="IPR020456">
    <property type="entry name" value="Acylphosphatase"/>
</dbReference>
<feature type="domain" description="Acylphosphatase-like" evidence="7">
    <location>
        <begin position="29"/>
        <end position="114"/>
    </location>
</feature>
<accession>A0A7X9RHU0</accession>
<dbReference type="AlphaFoldDB" id="A0A7X9RHU0"/>
<dbReference type="PANTHER" id="PTHR47268:SF4">
    <property type="entry name" value="ACYLPHOSPHATASE"/>
    <property type="match status" value="1"/>
</dbReference>
<comment type="caution">
    <text evidence="8">The sequence shown here is derived from an EMBL/GenBank/DDBJ whole genome shotgun (WGS) entry which is preliminary data.</text>
</comment>
<dbReference type="InterPro" id="IPR036046">
    <property type="entry name" value="Acylphosphatase-like_dom_sf"/>
</dbReference>
<dbReference type="Pfam" id="PF00708">
    <property type="entry name" value="Acylphosphatase"/>
    <property type="match status" value="1"/>
</dbReference>
<dbReference type="RefSeq" id="WP_168964698.1">
    <property type="nucleotide sequence ID" value="NZ_JABAFR010000003.1"/>
</dbReference>
<evidence type="ECO:0000259" key="7">
    <source>
        <dbReference type="PROSITE" id="PS51160"/>
    </source>
</evidence>
<evidence type="ECO:0000313" key="9">
    <source>
        <dbReference type="Proteomes" id="UP000540014"/>
    </source>
</evidence>
<dbReference type="Gene3D" id="3.30.70.100">
    <property type="match status" value="1"/>
</dbReference>
<evidence type="ECO:0000256" key="2">
    <source>
        <dbReference type="ARBA" id="ARBA00012150"/>
    </source>
</evidence>
<evidence type="ECO:0000256" key="4">
    <source>
        <dbReference type="ARBA" id="ARBA00047645"/>
    </source>
</evidence>
<dbReference type="PROSITE" id="PS00151">
    <property type="entry name" value="ACYLPHOSPHATASE_2"/>
    <property type="match status" value="1"/>
</dbReference>
<dbReference type="InterPro" id="IPR017968">
    <property type="entry name" value="Acylphosphatase_CS"/>
</dbReference>
<evidence type="ECO:0000256" key="1">
    <source>
        <dbReference type="ARBA" id="ARBA00005614"/>
    </source>
</evidence>
<evidence type="ECO:0000256" key="6">
    <source>
        <dbReference type="RuleBase" id="RU004168"/>
    </source>
</evidence>
<feature type="active site" evidence="5">
    <location>
        <position position="44"/>
    </location>
</feature>
<dbReference type="PANTHER" id="PTHR47268">
    <property type="entry name" value="ACYLPHOSPHATASE"/>
    <property type="match status" value="1"/>
</dbReference>
<dbReference type="InterPro" id="IPR001792">
    <property type="entry name" value="Acylphosphatase-like_dom"/>
</dbReference>
<dbReference type="SUPFAM" id="SSF54975">
    <property type="entry name" value="Acylphosphatase/BLUF domain-like"/>
    <property type="match status" value="1"/>
</dbReference>
<evidence type="ECO:0000256" key="3">
    <source>
        <dbReference type="ARBA" id="ARBA00015991"/>
    </source>
</evidence>
<evidence type="ECO:0000256" key="5">
    <source>
        <dbReference type="PROSITE-ProRule" id="PRU00520"/>
    </source>
</evidence>
<reference evidence="8 9" key="1">
    <citation type="submission" date="2020-04" db="EMBL/GenBank/DDBJ databases">
        <authorList>
            <person name="Hitch T.C.A."/>
            <person name="Wylensek D."/>
            <person name="Clavel T."/>
        </authorList>
    </citation>
    <scope>NUCLEOTIDE SEQUENCE [LARGE SCALE GENOMIC DNA]</scope>
    <source>
        <strain evidence="8 9">BSM-383-APC-22F</strain>
    </source>
</reference>
<dbReference type="Proteomes" id="UP000540014">
    <property type="component" value="Unassembled WGS sequence"/>
</dbReference>
<name>A0A7X9RHU0_9FIRM</name>
<organism evidence="8 9">
    <name type="scientific">Faecalicoccus pleomorphus</name>
    <dbReference type="NCBI Taxonomy" id="1323"/>
    <lineage>
        <taxon>Bacteria</taxon>
        <taxon>Bacillati</taxon>
        <taxon>Bacillota</taxon>
        <taxon>Erysipelotrichia</taxon>
        <taxon>Erysipelotrichales</taxon>
        <taxon>Erysipelotrichaceae</taxon>
        <taxon>Faecalicoccus</taxon>
    </lineage>
</organism>
<protein>
    <recommendedName>
        <fullName evidence="3 5">acylphosphatase</fullName>
        <ecNumber evidence="2 5">3.6.1.7</ecNumber>
    </recommendedName>
</protein>
<proteinExistence type="inferred from homology"/>
<keyword evidence="5" id="KW-0378">Hydrolase</keyword>
<evidence type="ECO:0000313" key="8">
    <source>
        <dbReference type="EMBL" id="NME43687.1"/>
    </source>
</evidence>
<dbReference type="PROSITE" id="PS51160">
    <property type="entry name" value="ACYLPHOSPHATASE_3"/>
    <property type="match status" value="1"/>
</dbReference>
<gene>
    <name evidence="8" type="ORF">HF861_02155</name>
</gene>
<dbReference type="EMBL" id="JABAFR010000003">
    <property type="protein sequence ID" value="NME43687.1"/>
    <property type="molecule type" value="Genomic_DNA"/>
</dbReference>
<dbReference type="EC" id="3.6.1.7" evidence="2 5"/>